<comment type="caution">
    <text evidence="1">The sequence shown here is derived from an EMBL/GenBank/DDBJ whole genome shotgun (WGS) entry which is preliminary data.</text>
</comment>
<dbReference type="EMBL" id="JAWDID010000041">
    <property type="protein sequence ID" value="MDU0342453.1"/>
    <property type="molecule type" value="Genomic_DNA"/>
</dbReference>
<sequence>MSADQNVESDLDRIAALLWAVGDTSADAQAQDHLLSEISRLLWDASEPNQAVER</sequence>
<reference evidence="1 2" key="1">
    <citation type="submission" date="2023-09" db="EMBL/GenBank/DDBJ databases">
        <title>Whole genome shotgun sequencing (WGS) of Bosea sp. ZW T0_25, isolated from stored onions (Allium cepa).</title>
        <authorList>
            <person name="Stoll D.A."/>
            <person name="Huch M."/>
        </authorList>
    </citation>
    <scope>NUCLEOTIDE SEQUENCE [LARGE SCALE GENOMIC DNA]</scope>
    <source>
        <strain evidence="1 2">ZW T0_25</strain>
    </source>
</reference>
<protein>
    <submittedName>
        <fullName evidence="1">Uncharacterized protein</fullName>
    </submittedName>
</protein>
<evidence type="ECO:0000313" key="2">
    <source>
        <dbReference type="Proteomes" id="UP001254257"/>
    </source>
</evidence>
<dbReference type="RefSeq" id="WP_316020227.1">
    <property type="nucleotide sequence ID" value="NZ_JAWDID010000041.1"/>
</dbReference>
<accession>A0ABU3SCD1</accession>
<organism evidence="1 2">
    <name type="scientific">Bosea rubneri</name>
    <dbReference type="NCBI Taxonomy" id="3075434"/>
    <lineage>
        <taxon>Bacteria</taxon>
        <taxon>Pseudomonadati</taxon>
        <taxon>Pseudomonadota</taxon>
        <taxon>Alphaproteobacteria</taxon>
        <taxon>Hyphomicrobiales</taxon>
        <taxon>Boseaceae</taxon>
        <taxon>Bosea</taxon>
    </lineage>
</organism>
<proteinExistence type="predicted"/>
<evidence type="ECO:0000313" key="1">
    <source>
        <dbReference type="EMBL" id="MDU0342453.1"/>
    </source>
</evidence>
<gene>
    <name evidence="1" type="ORF">RKE40_21355</name>
</gene>
<name>A0ABU3SCD1_9HYPH</name>
<keyword evidence="2" id="KW-1185">Reference proteome</keyword>
<dbReference type="Proteomes" id="UP001254257">
    <property type="component" value="Unassembled WGS sequence"/>
</dbReference>